<dbReference type="Gene3D" id="3.80.10.10">
    <property type="entry name" value="Ribonuclease Inhibitor"/>
    <property type="match status" value="1"/>
</dbReference>
<dbReference type="InParanoid" id="A0A067PQY5"/>
<evidence type="ECO:0008006" key="3">
    <source>
        <dbReference type="Google" id="ProtNLM"/>
    </source>
</evidence>
<keyword evidence="2" id="KW-1185">Reference proteome</keyword>
<dbReference type="STRING" id="933084.A0A067PQY5"/>
<reference evidence="2" key="1">
    <citation type="journal article" date="2014" name="Proc. Natl. Acad. Sci. U.S.A.">
        <title>Extensive sampling of basidiomycete genomes demonstrates inadequacy of the white-rot/brown-rot paradigm for wood decay fungi.</title>
        <authorList>
            <person name="Riley R."/>
            <person name="Salamov A.A."/>
            <person name="Brown D.W."/>
            <person name="Nagy L.G."/>
            <person name="Floudas D."/>
            <person name="Held B.W."/>
            <person name="Levasseur A."/>
            <person name="Lombard V."/>
            <person name="Morin E."/>
            <person name="Otillar R."/>
            <person name="Lindquist E.A."/>
            <person name="Sun H."/>
            <person name="LaButti K.M."/>
            <person name="Schmutz J."/>
            <person name="Jabbour D."/>
            <person name="Luo H."/>
            <person name="Baker S.E."/>
            <person name="Pisabarro A.G."/>
            <person name="Walton J.D."/>
            <person name="Blanchette R.A."/>
            <person name="Henrissat B."/>
            <person name="Martin F."/>
            <person name="Cullen D."/>
            <person name="Hibbett D.S."/>
            <person name="Grigoriev I.V."/>
        </authorList>
    </citation>
    <scope>NUCLEOTIDE SEQUENCE [LARGE SCALE GENOMIC DNA]</scope>
    <source>
        <strain evidence="2">MUCL 33604</strain>
    </source>
</reference>
<accession>A0A067PQY5</accession>
<dbReference type="Proteomes" id="UP000027265">
    <property type="component" value="Unassembled WGS sequence"/>
</dbReference>
<gene>
    <name evidence="1" type="ORF">JAAARDRAFT_80566</name>
</gene>
<dbReference type="HOGENOM" id="CLU_021923_0_0_1"/>
<proteinExistence type="predicted"/>
<sequence length="554" mass="62146">MSASDNVPIEIWRNIFQMLPRSDLRNVLQANRQCHDIALPVLYRDIVWNDPVDLANHLPFWDSHSDKTEVPRSLVVAVSPPRNWDADSGSCESSVVVGVDGPTNSNLAVDRTSLRSQNLDLSPHSTSRYFRYEEPELLASPYLYHRMCSIIPSFRGLDTLTFRNTVLPETFFSIVHNLPSLRTLHIQGVIFTMYAAPGTQNHRELPITELTLWGLSNRQERNETPLLLATAANLRTLRVDSTADVFTLYNRASHTGARGNLVPAVVVPNNLTNVYMRLPPLPYDNLRAPAKAFVASYLEFLRRHGSTLPLQRLSTSGAIRSDPLPDNYFPQLRSLRGHLDVVLPFLGNASHRPLETLDISEGIKTAGSLTDVLGQVDGAHRIKTLCLSLPSWDTEILHAVAQLFPGLRRLKITYDIGVAPSDLLFVGPICLAYLPSLEIIQLYRDYATNEYKTPPPAGLEHLPDHIVEAVIQHYPAHLRPPPPPSNPQPILTPPPFVRRDERARDLLAGWSRSSKSLKEAQFESNRVWRRAGPGHEWNVRNVRGVDGHSGEVYV</sequence>
<dbReference type="AlphaFoldDB" id="A0A067PQY5"/>
<dbReference type="InterPro" id="IPR032675">
    <property type="entry name" value="LRR_dom_sf"/>
</dbReference>
<dbReference type="OrthoDB" id="5354526at2759"/>
<evidence type="ECO:0000313" key="2">
    <source>
        <dbReference type="Proteomes" id="UP000027265"/>
    </source>
</evidence>
<name>A0A067PQY5_9AGAM</name>
<protein>
    <recommendedName>
        <fullName evidence="3">F-box domain-containing protein</fullName>
    </recommendedName>
</protein>
<dbReference type="EMBL" id="KL197732">
    <property type="protein sequence ID" value="KDQ53722.1"/>
    <property type="molecule type" value="Genomic_DNA"/>
</dbReference>
<organism evidence="1 2">
    <name type="scientific">Jaapia argillacea MUCL 33604</name>
    <dbReference type="NCBI Taxonomy" id="933084"/>
    <lineage>
        <taxon>Eukaryota</taxon>
        <taxon>Fungi</taxon>
        <taxon>Dikarya</taxon>
        <taxon>Basidiomycota</taxon>
        <taxon>Agaricomycotina</taxon>
        <taxon>Agaricomycetes</taxon>
        <taxon>Agaricomycetidae</taxon>
        <taxon>Jaapiales</taxon>
        <taxon>Jaapiaceae</taxon>
        <taxon>Jaapia</taxon>
    </lineage>
</organism>
<evidence type="ECO:0000313" key="1">
    <source>
        <dbReference type="EMBL" id="KDQ53722.1"/>
    </source>
</evidence>
<dbReference type="SUPFAM" id="SSF52047">
    <property type="entry name" value="RNI-like"/>
    <property type="match status" value="1"/>
</dbReference>